<organism evidence="1 2">
    <name type="scientific">Lacibacter luteus</name>
    <dbReference type="NCBI Taxonomy" id="2508719"/>
    <lineage>
        <taxon>Bacteria</taxon>
        <taxon>Pseudomonadati</taxon>
        <taxon>Bacteroidota</taxon>
        <taxon>Chitinophagia</taxon>
        <taxon>Chitinophagales</taxon>
        <taxon>Chitinophagaceae</taxon>
        <taxon>Lacibacter</taxon>
    </lineage>
</organism>
<dbReference type="Gene3D" id="1.10.260.40">
    <property type="entry name" value="lambda repressor-like DNA-binding domains"/>
    <property type="match status" value="1"/>
</dbReference>
<protein>
    <recommendedName>
        <fullName evidence="3">XRE family transcriptional regulator</fullName>
    </recommendedName>
</protein>
<evidence type="ECO:0008006" key="3">
    <source>
        <dbReference type="Google" id="ProtNLM"/>
    </source>
</evidence>
<name>A0A4V1M794_9BACT</name>
<dbReference type="GO" id="GO:0003677">
    <property type="term" value="F:DNA binding"/>
    <property type="evidence" value="ECO:0007669"/>
    <property type="project" value="InterPro"/>
</dbReference>
<proteinExistence type="predicted"/>
<evidence type="ECO:0000313" key="1">
    <source>
        <dbReference type="EMBL" id="RXK58848.1"/>
    </source>
</evidence>
<accession>A0A4V1M794</accession>
<dbReference type="SUPFAM" id="SSF47413">
    <property type="entry name" value="lambda repressor-like DNA-binding domains"/>
    <property type="match status" value="1"/>
</dbReference>
<sequence>MSEKIKGDFREKIGKNLKNLIEEREKENTLRKLDASIGKDHSWLGKVFKGQQNFTIDSLADILIQFKIQPKELFDFVLEFDSKKKKS</sequence>
<reference evidence="1 2" key="1">
    <citation type="submission" date="2019-01" db="EMBL/GenBank/DDBJ databases">
        <title>Lacibacter sp. strain TTM-7.</title>
        <authorList>
            <person name="Chen W.-M."/>
        </authorList>
    </citation>
    <scope>NUCLEOTIDE SEQUENCE [LARGE SCALE GENOMIC DNA]</scope>
    <source>
        <strain evidence="1 2">TTM-7</strain>
    </source>
</reference>
<gene>
    <name evidence="1" type="ORF">ESA94_15785</name>
</gene>
<dbReference type="AlphaFoldDB" id="A0A4V1M794"/>
<dbReference type="EMBL" id="SDHW01000005">
    <property type="protein sequence ID" value="RXK58848.1"/>
    <property type="molecule type" value="Genomic_DNA"/>
</dbReference>
<dbReference type="OrthoDB" id="769934at2"/>
<dbReference type="RefSeq" id="WP_129131904.1">
    <property type="nucleotide sequence ID" value="NZ_SDHW01000005.1"/>
</dbReference>
<comment type="caution">
    <text evidence="1">The sequence shown here is derived from an EMBL/GenBank/DDBJ whole genome shotgun (WGS) entry which is preliminary data.</text>
</comment>
<keyword evidence="2" id="KW-1185">Reference proteome</keyword>
<dbReference type="InterPro" id="IPR010982">
    <property type="entry name" value="Lambda_DNA-bd_dom_sf"/>
</dbReference>
<dbReference type="Proteomes" id="UP000290204">
    <property type="component" value="Unassembled WGS sequence"/>
</dbReference>
<evidence type="ECO:0000313" key="2">
    <source>
        <dbReference type="Proteomes" id="UP000290204"/>
    </source>
</evidence>